<accession>Q6FEJ9</accession>
<evidence type="ECO:0000259" key="3">
    <source>
        <dbReference type="Pfam" id="PF01648"/>
    </source>
</evidence>
<protein>
    <submittedName>
        <fullName evidence="4">Putative holo-(Acyl carrier protein) synthase 2 (AcpT) (Phophopantetheinyltransferase)</fullName>
    </submittedName>
</protein>
<dbReference type="STRING" id="202950.GCA_001485005_00821"/>
<dbReference type="Gene3D" id="3.90.470.20">
    <property type="entry name" value="4'-phosphopantetheinyl transferase domain"/>
    <property type="match status" value="1"/>
</dbReference>
<dbReference type="EMBL" id="CR543861">
    <property type="protein sequence ID" value="CAG67509.1"/>
    <property type="molecule type" value="Genomic_DNA"/>
</dbReference>
<name>Q6FEJ9_ACIAD</name>
<organism evidence="4 5">
    <name type="scientific">Acinetobacter baylyi (strain ATCC 33305 / BD413 / ADP1)</name>
    <dbReference type="NCBI Taxonomy" id="62977"/>
    <lineage>
        <taxon>Bacteria</taxon>
        <taxon>Pseudomonadati</taxon>
        <taxon>Pseudomonadota</taxon>
        <taxon>Gammaproteobacteria</taxon>
        <taxon>Moraxellales</taxon>
        <taxon>Moraxellaceae</taxon>
        <taxon>Acinetobacter</taxon>
    </lineage>
</organism>
<proteinExistence type="inferred from homology"/>
<dbReference type="AlphaFoldDB" id="Q6FEJ9"/>
<dbReference type="Proteomes" id="UP000000430">
    <property type="component" value="Chromosome"/>
</dbReference>
<dbReference type="BioCyc" id="ASP62977:ACIAD_RS02670-MONOMER"/>
<reference evidence="4 5" key="1">
    <citation type="journal article" date="2004" name="Nucleic Acids Res.">
        <title>Unique features revealed by the genome sequence of Acinetobacter sp. ADP1, a versatile and naturally transformation competent bacterium.</title>
        <authorList>
            <person name="Barbe V."/>
            <person name="Vallenet D."/>
            <person name="Fonknechten N."/>
            <person name="Kreimeyer A."/>
            <person name="Oztas S."/>
            <person name="Labarre L."/>
            <person name="Cruveiller S."/>
            <person name="Robert C."/>
            <person name="Duprat S."/>
            <person name="Wincker P."/>
            <person name="Ornston L.N."/>
            <person name="Weissenbach J."/>
            <person name="Marliere P."/>
            <person name="Cohen G.N."/>
            <person name="Medigue C."/>
        </authorList>
    </citation>
    <scope>NUCLEOTIDE SEQUENCE [LARGE SCALE GENOMIC DNA]</scope>
    <source>
        <strain evidence="5">ATCC 33305 / BD413 / ADP1</strain>
    </source>
</reference>
<gene>
    <name evidence="4" type="ordered locus">ACIAD0585</name>
</gene>
<comment type="similarity">
    <text evidence="1">Belongs to the P-Pant transferase superfamily. Gsp/Sfp/HetI/AcpT family.</text>
</comment>
<dbReference type="eggNOG" id="COG2091">
    <property type="taxonomic scope" value="Bacteria"/>
</dbReference>
<dbReference type="GO" id="GO:0019878">
    <property type="term" value="P:lysine biosynthetic process via aminoadipic acid"/>
    <property type="evidence" value="ECO:0007669"/>
    <property type="project" value="TreeGrafter"/>
</dbReference>
<evidence type="ECO:0000313" key="5">
    <source>
        <dbReference type="Proteomes" id="UP000000430"/>
    </source>
</evidence>
<dbReference type="InterPro" id="IPR050559">
    <property type="entry name" value="P-Pant_transferase_sf"/>
</dbReference>
<evidence type="ECO:0000256" key="2">
    <source>
        <dbReference type="ARBA" id="ARBA00022679"/>
    </source>
</evidence>
<dbReference type="InterPro" id="IPR037143">
    <property type="entry name" value="4-PPantetheinyl_Trfase_dom_sf"/>
</dbReference>
<dbReference type="OrthoDB" id="9808281at2"/>
<dbReference type="InterPro" id="IPR008278">
    <property type="entry name" value="4-PPantetheinyl_Trfase_dom"/>
</dbReference>
<dbReference type="PANTHER" id="PTHR12215:SF10">
    <property type="entry name" value="L-AMINOADIPATE-SEMIALDEHYDE DEHYDROGENASE-PHOSPHOPANTETHEINYL TRANSFERASE"/>
    <property type="match status" value="1"/>
</dbReference>
<keyword evidence="2 4" id="KW-0808">Transferase</keyword>
<sequence length="218" mass="25546">MFMKSIQVYVRSLAQLVDMTIQDFPSRRDYNHYQKQKIHQYRDELIAQCLNVPVNSLRYIIAEQGKPYLANSGLQFNHSHSQQNYALAISQNLQDIGVDIESLDRKIRFEALAQHAFHPDEYQCWKALDEDVRYWFKVWTTKEAILKAHGMGIRLDLNTLNTHMHPVHDQGQILDDRLGVFAYQCFDMKDSMLSVAWRSDIGCGQFILPQIQIFHTQN</sequence>
<dbReference type="Pfam" id="PF01648">
    <property type="entry name" value="ACPS"/>
    <property type="match status" value="1"/>
</dbReference>
<feature type="domain" description="4'-phosphopantetheinyl transferase" evidence="3">
    <location>
        <begin position="96"/>
        <end position="167"/>
    </location>
</feature>
<dbReference type="HOGENOM" id="CLU_109682_0_0_6"/>
<evidence type="ECO:0000256" key="1">
    <source>
        <dbReference type="ARBA" id="ARBA00010990"/>
    </source>
</evidence>
<dbReference type="GO" id="GO:0000287">
    <property type="term" value="F:magnesium ion binding"/>
    <property type="evidence" value="ECO:0007669"/>
    <property type="project" value="InterPro"/>
</dbReference>
<dbReference type="GO" id="GO:0005829">
    <property type="term" value="C:cytosol"/>
    <property type="evidence" value="ECO:0007669"/>
    <property type="project" value="TreeGrafter"/>
</dbReference>
<dbReference type="GO" id="GO:0008897">
    <property type="term" value="F:holo-[acyl-carrier-protein] synthase activity"/>
    <property type="evidence" value="ECO:0007669"/>
    <property type="project" value="InterPro"/>
</dbReference>
<evidence type="ECO:0000313" key="4">
    <source>
        <dbReference type="EMBL" id="CAG67509.1"/>
    </source>
</evidence>
<dbReference type="PANTHER" id="PTHR12215">
    <property type="entry name" value="PHOSPHOPANTETHEINE TRANSFERASE"/>
    <property type="match status" value="1"/>
</dbReference>
<dbReference type="SUPFAM" id="SSF56214">
    <property type="entry name" value="4'-phosphopantetheinyl transferase"/>
    <property type="match status" value="2"/>
</dbReference>
<dbReference type="KEGG" id="aci:ACIAD0585"/>